<dbReference type="InterPro" id="IPR010905">
    <property type="entry name" value="Glyco_hydro_88"/>
</dbReference>
<proteinExistence type="inferred from homology"/>
<dbReference type="Proteomes" id="UP000431913">
    <property type="component" value="Unassembled WGS sequence"/>
</dbReference>
<protein>
    <submittedName>
        <fullName evidence="6">Glucuronyl hydrolase</fullName>
    </submittedName>
</protein>
<evidence type="ECO:0000313" key="7">
    <source>
        <dbReference type="Proteomes" id="UP000431913"/>
    </source>
</evidence>
<feature type="binding site" evidence="4">
    <location>
        <position position="251"/>
    </location>
    <ligand>
        <name>substrate</name>
    </ligand>
</feature>
<dbReference type="PANTHER" id="PTHR36845:SF1">
    <property type="entry name" value="HYDROLASE, PUTATIVE (AFU_ORTHOLOGUE AFUA_7G05090)-RELATED"/>
    <property type="match status" value="1"/>
</dbReference>
<dbReference type="EMBL" id="VUNJ01000019">
    <property type="protein sequence ID" value="MST93115.1"/>
    <property type="molecule type" value="Genomic_DNA"/>
</dbReference>
<feature type="active site" description="Nucleophile" evidence="3">
    <location>
        <position position="122"/>
    </location>
</feature>
<dbReference type="Gene3D" id="1.50.10.10">
    <property type="match status" value="1"/>
</dbReference>
<evidence type="ECO:0000256" key="2">
    <source>
        <dbReference type="ARBA" id="ARBA00038358"/>
    </source>
</evidence>
<comment type="similarity">
    <text evidence="2">Belongs to the glycosyl hydrolase 88 family.</text>
</comment>
<reference evidence="5 7" key="2">
    <citation type="submission" date="2019-08" db="EMBL/GenBank/DDBJ databases">
        <title>In-depth cultivation of the pig gut microbiome towards novel bacterial diversity and tailored functional studies.</title>
        <authorList>
            <person name="Wylensek D."/>
            <person name="Hitch T.C.A."/>
            <person name="Clavel T."/>
        </authorList>
    </citation>
    <scope>NUCLEOTIDE SEQUENCE [LARGE SCALE GENOMIC DNA]</scope>
    <source>
        <strain evidence="5 7">WCA3-601-WT-6J</strain>
    </source>
</reference>
<comment type="caution">
    <text evidence="6">The sequence shown here is derived from an EMBL/GenBank/DDBJ whole genome shotgun (WGS) entry which is preliminary data.</text>
</comment>
<gene>
    <name evidence="5" type="ORF">FYJ76_14450</name>
    <name evidence="6" type="ORF">GMD52_15610</name>
</gene>
<name>A0A6I3QTA4_9FIRM</name>
<keyword evidence="1 6" id="KW-0378">Hydrolase</keyword>
<dbReference type="AlphaFoldDB" id="A0A6I3QTA4"/>
<feature type="binding site" evidence="4">
    <location>
        <position position="255"/>
    </location>
    <ligand>
        <name>substrate</name>
    </ligand>
</feature>
<dbReference type="Pfam" id="PF07470">
    <property type="entry name" value="Glyco_hydro_88"/>
    <property type="match status" value="1"/>
</dbReference>
<dbReference type="PANTHER" id="PTHR36845">
    <property type="entry name" value="HYDROLASE, PUTATIVE (AFU_ORTHOLOGUE AFUA_7G05090)-RELATED"/>
    <property type="match status" value="1"/>
</dbReference>
<dbReference type="InterPro" id="IPR052369">
    <property type="entry name" value="UG_Glycosaminoglycan_Hydrolase"/>
</dbReference>
<evidence type="ECO:0000313" key="5">
    <source>
        <dbReference type="EMBL" id="MST93115.1"/>
    </source>
</evidence>
<dbReference type="Proteomes" id="UP000449193">
    <property type="component" value="Unassembled WGS sequence"/>
</dbReference>
<evidence type="ECO:0000256" key="3">
    <source>
        <dbReference type="PIRSR" id="PIRSR610905-1"/>
    </source>
</evidence>
<evidence type="ECO:0000256" key="1">
    <source>
        <dbReference type="ARBA" id="ARBA00022801"/>
    </source>
</evidence>
<dbReference type="GO" id="GO:0052757">
    <property type="term" value="F:chondroitin hydrolase activity"/>
    <property type="evidence" value="ECO:0007669"/>
    <property type="project" value="TreeGrafter"/>
</dbReference>
<dbReference type="EMBL" id="WMZR01000027">
    <property type="protein sequence ID" value="MTS52949.1"/>
    <property type="molecule type" value="Genomic_DNA"/>
</dbReference>
<evidence type="ECO:0000313" key="8">
    <source>
        <dbReference type="Proteomes" id="UP000449193"/>
    </source>
</evidence>
<dbReference type="InterPro" id="IPR008928">
    <property type="entry name" value="6-hairpin_glycosidase_sf"/>
</dbReference>
<evidence type="ECO:0000313" key="6">
    <source>
        <dbReference type="EMBL" id="MTS52949.1"/>
    </source>
</evidence>
<dbReference type="SUPFAM" id="SSF48208">
    <property type="entry name" value="Six-hairpin glycosidases"/>
    <property type="match status" value="1"/>
</dbReference>
<dbReference type="InterPro" id="IPR012341">
    <property type="entry name" value="6hp_glycosidase-like_sf"/>
</dbReference>
<accession>A0A6I3QTA4</accession>
<evidence type="ECO:0000256" key="4">
    <source>
        <dbReference type="PIRSR" id="PIRSR610905-2"/>
    </source>
</evidence>
<feature type="binding site" evidence="4">
    <location>
        <position position="122"/>
    </location>
    <ligand>
        <name>substrate</name>
    </ligand>
</feature>
<reference evidence="6 8" key="1">
    <citation type="journal article" date="2019" name="Nat. Med.">
        <title>A library of human gut bacterial isolates paired with longitudinal multiomics data enables mechanistic microbiome research.</title>
        <authorList>
            <person name="Poyet M."/>
            <person name="Groussin M."/>
            <person name="Gibbons S.M."/>
            <person name="Avila-Pacheco J."/>
            <person name="Jiang X."/>
            <person name="Kearney S.M."/>
            <person name="Perrotta A.R."/>
            <person name="Berdy B."/>
            <person name="Zhao S."/>
            <person name="Lieberman T.D."/>
            <person name="Swanson P.K."/>
            <person name="Smith M."/>
            <person name="Roesemann S."/>
            <person name="Alexander J.E."/>
            <person name="Rich S.A."/>
            <person name="Livny J."/>
            <person name="Vlamakis H."/>
            <person name="Clish C."/>
            <person name="Bullock K."/>
            <person name="Deik A."/>
            <person name="Scott J."/>
            <person name="Pierce K.A."/>
            <person name="Xavier R.J."/>
            <person name="Alm E.J."/>
        </authorList>
    </citation>
    <scope>NUCLEOTIDE SEQUENCE [LARGE SCALE GENOMIC DNA]</scope>
    <source>
        <strain evidence="6 8">BIOML-A7</strain>
    </source>
</reference>
<dbReference type="GO" id="GO:0000272">
    <property type="term" value="P:polysaccharide catabolic process"/>
    <property type="evidence" value="ECO:0007669"/>
    <property type="project" value="TreeGrafter"/>
</dbReference>
<organism evidence="6 8">
    <name type="scientific">Ruthenibacterium lactatiformans</name>
    <dbReference type="NCBI Taxonomy" id="1550024"/>
    <lineage>
        <taxon>Bacteria</taxon>
        <taxon>Bacillati</taxon>
        <taxon>Bacillota</taxon>
        <taxon>Clostridia</taxon>
        <taxon>Eubacteriales</taxon>
        <taxon>Oscillospiraceae</taxon>
        <taxon>Ruthenibacterium</taxon>
    </lineage>
</organism>
<feature type="binding site" evidence="4">
    <location>
        <position position="237"/>
    </location>
    <ligand>
        <name>substrate</name>
    </ligand>
</feature>
<feature type="active site" description="Proton donor" evidence="3">
    <location>
        <position position="179"/>
    </location>
</feature>
<feature type="binding site" evidence="4">
    <location>
        <position position="179"/>
    </location>
    <ligand>
        <name>substrate</name>
    </ligand>
</feature>
<sequence>MENDEIMRYQNINCEPISAPQRFDVEADGLAEALKNALQKTEKNLPKFVHLYPSACSEKSWYRAVPNATTELGSDWTAAFWTGMLWLSYEMSRNELFRAVAEAQFDDYAQRYDAFQLMNHHDMGFLFIPSIVAQYKLTGSRKARKLALKAADVLAGRFSERAGIIQVRDRDIQGAFIIDCSMNVPLLFWAAQQTGRHDYYVKGLRHMVRVAECMLRADGSSYQCFQIDEVTGQPVRGWQGQGYDDASCWARGQAWLIYGLALCYRYTKDLDFLYAAKCASNYFLNRLPSDLVCNWDLIFTQDEEQRDTSAAAIAACGLLELHRQLPAQDAERNLYLNAGRAITVRLAERYTADSAVTDGLLLHGVYCRDKGDGGLGDDECCIWGDYFYMEALVRLSQKDGWNPYW</sequence>